<dbReference type="InterPro" id="IPR033966">
    <property type="entry name" value="RuBisCO"/>
</dbReference>
<dbReference type="EMBL" id="WUPT01000002">
    <property type="protein sequence ID" value="MXQ09219.1"/>
    <property type="molecule type" value="Genomic_DNA"/>
</dbReference>
<dbReference type="Gene3D" id="3.20.20.110">
    <property type="entry name" value="Ribulose bisphosphate carboxylase, large subunit, C-terminal domain"/>
    <property type="match status" value="1"/>
</dbReference>
<dbReference type="Gene3D" id="3.30.70.150">
    <property type="entry name" value="RuBisCO large subunit, N-terminal domain"/>
    <property type="match status" value="1"/>
</dbReference>
<dbReference type="CDD" id="cd08210">
    <property type="entry name" value="RLP_RrRLP"/>
    <property type="match status" value="1"/>
</dbReference>
<protein>
    <submittedName>
        <fullName evidence="2">Ribulose 1,5-bisphosphate carboxylase</fullName>
    </submittedName>
</protein>
<dbReference type="InterPro" id="IPR036422">
    <property type="entry name" value="RuBisCO_lsu_N_sf"/>
</dbReference>
<dbReference type="SFLD" id="SFLDG00301">
    <property type="entry name" value="RuBisCO-like_proteins"/>
    <property type="match status" value="1"/>
</dbReference>
<keyword evidence="3" id="KW-1185">Reference proteome</keyword>
<comment type="caution">
    <text evidence="2">The sequence shown here is derived from an EMBL/GenBank/DDBJ whole genome shotgun (WGS) entry which is preliminary data.</text>
</comment>
<evidence type="ECO:0000313" key="3">
    <source>
        <dbReference type="Proteomes" id="UP000480350"/>
    </source>
</evidence>
<reference evidence="2 3" key="1">
    <citation type="submission" date="2019-12" db="EMBL/GenBank/DDBJ databases">
        <authorList>
            <person name="Lee S.D."/>
        </authorList>
    </citation>
    <scope>NUCLEOTIDE SEQUENCE [LARGE SCALE GENOMIC DNA]</scope>
    <source>
        <strain evidence="2 3">GH1-50</strain>
    </source>
</reference>
<dbReference type="InterPro" id="IPR000685">
    <property type="entry name" value="RuBisCO_lsu_C"/>
</dbReference>
<name>A0A7C9NG52_9RHOB</name>
<gene>
    <name evidence="2" type="ORF">GQ651_15340</name>
</gene>
<reference evidence="2 3" key="2">
    <citation type="submission" date="2020-03" db="EMBL/GenBank/DDBJ databases">
        <title>Kangsaoukella pontilimi gen. nov., sp. nov., a new member of the family Rhodobacteraceae isolated from a tidal mudflat.</title>
        <authorList>
            <person name="Kim I.S."/>
        </authorList>
    </citation>
    <scope>NUCLEOTIDE SEQUENCE [LARGE SCALE GENOMIC DNA]</scope>
    <source>
        <strain evidence="2 3">GH1-50</strain>
    </source>
</reference>
<sequence>MSRFTVTYRIFARSEAEARERALGVALEQTVEVPADVVPEGYIADEIVGRVEEIGAEGEGRYRAAISYSPDSTGTDLPQVLNVLFGNSSIQKGIKVTALDLGPLAGAFPGARFGIRGVRRLAGCGSGPMLAPVLKPMGSGSATLAEVAYRSAAAGAHVIKEDHGLADQPAAPFEARVEAVAAAVRRANDETGGNSLYFAALAGPAEKLMERARFAKAAGATGFLVMPGLYGFDLVRRLAEAPDLGLPIMTHPSFLGPYVLSEDTGFTHGMMFGVLQRLAGSDISVFPNVGGRFGFSAAECREIARACQSTDGIGAPMLPSPGGGMSPERAGEMREMYGDDTVFLLGGALLRHGDGIGDAVADLVGSFG</sequence>
<dbReference type="RefSeq" id="WP_160765066.1">
    <property type="nucleotide sequence ID" value="NZ_WUPT01000002.1"/>
</dbReference>
<proteinExistence type="predicted"/>
<dbReference type="SFLD" id="SFLDS00014">
    <property type="entry name" value="RuBisCO"/>
    <property type="match status" value="1"/>
</dbReference>
<organism evidence="2 3">
    <name type="scientific">Kangsaoukella pontilimi</name>
    <dbReference type="NCBI Taxonomy" id="2691042"/>
    <lineage>
        <taxon>Bacteria</taxon>
        <taxon>Pseudomonadati</taxon>
        <taxon>Pseudomonadota</taxon>
        <taxon>Alphaproteobacteria</taxon>
        <taxon>Rhodobacterales</taxon>
        <taxon>Paracoccaceae</taxon>
        <taxon>Kangsaoukella</taxon>
    </lineage>
</organism>
<evidence type="ECO:0000313" key="2">
    <source>
        <dbReference type="EMBL" id="MXQ09219.1"/>
    </source>
</evidence>
<evidence type="ECO:0000259" key="1">
    <source>
        <dbReference type="Pfam" id="PF00016"/>
    </source>
</evidence>
<accession>A0A7C9NG52</accession>
<dbReference type="PANTHER" id="PTHR42704">
    <property type="entry name" value="RIBULOSE BISPHOSPHATE CARBOXYLASE"/>
    <property type="match status" value="1"/>
</dbReference>
<dbReference type="GO" id="GO:0000287">
    <property type="term" value="F:magnesium ion binding"/>
    <property type="evidence" value="ECO:0007669"/>
    <property type="project" value="InterPro"/>
</dbReference>
<dbReference type="Pfam" id="PF00016">
    <property type="entry name" value="RuBisCO_large"/>
    <property type="match status" value="1"/>
</dbReference>
<dbReference type="PANTHER" id="PTHR42704:SF17">
    <property type="entry name" value="RIBULOSE BISPHOSPHATE CARBOXYLASE LARGE CHAIN"/>
    <property type="match status" value="1"/>
</dbReference>
<dbReference type="GO" id="GO:0015977">
    <property type="term" value="P:carbon fixation"/>
    <property type="evidence" value="ECO:0007669"/>
    <property type="project" value="InterPro"/>
</dbReference>
<dbReference type="Proteomes" id="UP000480350">
    <property type="component" value="Unassembled WGS sequence"/>
</dbReference>
<dbReference type="SUPFAM" id="SSF54966">
    <property type="entry name" value="RuBisCO, large subunit, small (N-terminal) domain"/>
    <property type="match status" value="1"/>
</dbReference>
<dbReference type="SUPFAM" id="SSF51649">
    <property type="entry name" value="RuBisCo, C-terminal domain"/>
    <property type="match status" value="1"/>
</dbReference>
<dbReference type="InterPro" id="IPR036376">
    <property type="entry name" value="RuBisCO_lsu_C_sf"/>
</dbReference>
<feature type="domain" description="Ribulose bisphosphate carboxylase large subunit C-terminal" evidence="1">
    <location>
        <begin position="115"/>
        <end position="282"/>
    </location>
</feature>
<dbReference type="SFLD" id="SFLDF00158">
    <property type="entry name" value="5-methylthio-D-ribulose_1-phos"/>
    <property type="match status" value="1"/>
</dbReference>
<dbReference type="GO" id="GO:0016984">
    <property type="term" value="F:ribulose-bisphosphate carboxylase activity"/>
    <property type="evidence" value="ECO:0007669"/>
    <property type="project" value="InterPro"/>
</dbReference>
<dbReference type="AlphaFoldDB" id="A0A7C9NG52"/>